<dbReference type="Proteomes" id="UP001193035">
    <property type="component" value="Unassembled WGS sequence"/>
</dbReference>
<reference evidence="1 2" key="1">
    <citation type="submission" date="2019-05" db="EMBL/GenBank/DDBJ databases">
        <title>Ruegeria sp. nov., isolated from tidal flat.</title>
        <authorList>
            <person name="Kim W."/>
        </authorList>
    </citation>
    <scope>NUCLEOTIDE SEQUENCE [LARGE SCALE GENOMIC DNA]</scope>
    <source>
        <strain evidence="1 2">CAU 1488</strain>
    </source>
</reference>
<sequence length="191" mass="21430">MTYFTVRSDDLKSTLVCSVNSMWRWLRHIERERDWNVNGARTGSTPDRFRLTDLVVALRQNRRRGLSGDELRAVVALDTSKTDPSAPLGHDADARAAALIESFSGEERERYARVSEQAAKAATQALWGKGHLYNGGRCLGLLPLRPEILAYSMTGQRRDGFPDHTERQWGAYITQHVMATVTADELINLAS</sequence>
<comment type="caution">
    <text evidence="1">The sequence shown here is derived from an EMBL/GenBank/DDBJ whole genome shotgun (WGS) entry which is preliminary data.</text>
</comment>
<gene>
    <name evidence="1" type="ORF">FGK63_14235</name>
</gene>
<organism evidence="1 2">
    <name type="scientific">Ruegeria sediminis</name>
    <dbReference type="NCBI Taxonomy" id="2583820"/>
    <lineage>
        <taxon>Bacteria</taxon>
        <taxon>Pseudomonadati</taxon>
        <taxon>Pseudomonadota</taxon>
        <taxon>Alphaproteobacteria</taxon>
        <taxon>Rhodobacterales</taxon>
        <taxon>Roseobacteraceae</taxon>
        <taxon>Ruegeria</taxon>
    </lineage>
</organism>
<keyword evidence="2" id="KW-1185">Reference proteome</keyword>
<proteinExistence type="predicted"/>
<name>A0ABY2WUN6_9RHOB</name>
<dbReference type="RefSeq" id="WP_138843404.1">
    <property type="nucleotide sequence ID" value="NZ_VCPD01000005.1"/>
</dbReference>
<protein>
    <submittedName>
        <fullName evidence="1">Uncharacterized protein</fullName>
    </submittedName>
</protein>
<evidence type="ECO:0000313" key="1">
    <source>
        <dbReference type="EMBL" id="TMV06313.1"/>
    </source>
</evidence>
<evidence type="ECO:0000313" key="2">
    <source>
        <dbReference type="Proteomes" id="UP001193035"/>
    </source>
</evidence>
<dbReference type="EMBL" id="VCPD01000005">
    <property type="protein sequence ID" value="TMV06313.1"/>
    <property type="molecule type" value="Genomic_DNA"/>
</dbReference>
<accession>A0ABY2WUN6</accession>